<dbReference type="Proteomes" id="UP000250043">
    <property type="component" value="Unassembled WGS sequence"/>
</dbReference>
<dbReference type="InterPro" id="IPR019024">
    <property type="entry name" value="RNase_H2_suB_wHTH"/>
</dbReference>
<dbReference type="OrthoDB" id="29098at2759"/>
<accession>A0A8E2DT67</accession>
<dbReference type="PANTHER" id="PTHR13383">
    <property type="entry name" value="RIBONUCLEASE H2 SUBUNIT B"/>
    <property type="match status" value="1"/>
</dbReference>
<evidence type="ECO:0000256" key="6">
    <source>
        <dbReference type="SAM" id="MobiDB-lite"/>
    </source>
</evidence>
<reference evidence="9 10" key="1">
    <citation type="submission" date="2016-07" db="EMBL/GenBank/DDBJ databases">
        <title>Draft genome of the white-rot fungus Obba rivulosa 3A-2.</title>
        <authorList>
            <consortium name="DOE Joint Genome Institute"/>
            <person name="Miettinen O."/>
            <person name="Riley R."/>
            <person name="Acob R."/>
            <person name="Barry K."/>
            <person name="Cullen D."/>
            <person name="De Vries R."/>
            <person name="Hainaut M."/>
            <person name="Hatakka A."/>
            <person name="Henrissat B."/>
            <person name="Hilden K."/>
            <person name="Kuo R."/>
            <person name="Labutti K."/>
            <person name="Lipzen A."/>
            <person name="Makela M.R."/>
            <person name="Sandor L."/>
            <person name="Spatafora J.W."/>
            <person name="Grigoriev I.V."/>
            <person name="Hibbett D.S."/>
        </authorList>
    </citation>
    <scope>NUCLEOTIDE SEQUENCE [LARGE SCALE GENOMIC DNA]</scope>
    <source>
        <strain evidence="9 10">3A-2</strain>
    </source>
</reference>
<sequence length="327" mass="36314">MALHLGILPRDVIDSMLAQLSMRGVSNPSSLRFVRLPHPRTGISSLFLPYKITNSEDERTSVLEVQMIASPERRSWFMPSDDVVEDGKLLLMTPVDSAFLLVPILRVLVPADGGVGNFRPADDLFEEAAVKLNATDSSSQASRDLPYFSSFTCVRKAMSQICEMKEITEDLTVYRYSSSKTLEYLRSKVAHLAKPEIIETSRTLIRNLAKDGLMEDGKEALLDSARTRAACDLVSQYIPRDVYTALLESYDFTALDTYLKALREEAVSLAAADMNKAEMRESQTKGAEATDKKRKGQAKASYGVEKLKKANVKGMSKISSFFQKSTA</sequence>
<dbReference type="Pfam" id="PF09468">
    <property type="entry name" value="RNase_H2-Ydr279"/>
    <property type="match status" value="1"/>
</dbReference>
<comment type="function">
    <text evidence="4">Non catalytic subunit of RNase H2, an endonuclease that specifically degrades the RNA of RNA:DNA hybrids. Participates in DNA replication, possibly by mediating the removal of lagging-strand Okazaki fragment RNA primers during DNA replication. Mediates the excision of single ribonucleotides from DNA:RNA duplexes.</text>
</comment>
<proteinExistence type="predicted"/>
<dbReference type="EMBL" id="KV722338">
    <property type="protein sequence ID" value="OCH95159.1"/>
    <property type="molecule type" value="Genomic_DNA"/>
</dbReference>
<dbReference type="GO" id="GO:0005654">
    <property type="term" value="C:nucleoplasm"/>
    <property type="evidence" value="ECO:0007669"/>
    <property type="project" value="TreeGrafter"/>
</dbReference>
<evidence type="ECO:0000256" key="1">
    <source>
        <dbReference type="ARBA" id="ARBA00004123"/>
    </source>
</evidence>
<feature type="domain" description="Rnh202 triple barrel" evidence="8">
    <location>
        <begin position="29"/>
        <end position="96"/>
    </location>
</feature>
<comment type="subcellular location">
    <subcellularLocation>
        <location evidence="1">Nucleus</location>
    </subcellularLocation>
</comment>
<keyword evidence="10" id="KW-1185">Reference proteome</keyword>
<dbReference type="Gene3D" id="2.20.25.530">
    <property type="match status" value="1"/>
</dbReference>
<dbReference type="PANTHER" id="PTHR13383:SF11">
    <property type="entry name" value="RIBONUCLEASE H2 SUBUNIT B"/>
    <property type="match status" value="1"/>
</dbReference>
<dbReference type="InterPro" id="IPR040456">
    <property type="entry name" value="RNase_H2_suB"/>
</dbReference>
<evidence type="ECO:0000256" key="2">
    <source>
        <dbReference type="ARBA" id="ARBA00019062"/>
    </source>
</evidence>
<evidence type="ECO:0000256" key="4">
    <source>
        <dbReference type="ARBA" id="ARBA00024778"/>
    </source>
</evidence>
<feature type="region of interest" description="Disordered" evidence="6">
    <location>
        <begin position="277"/>
        <end position="302"/>
    </location>
</feature>
<feature type="compositionally biased region" description="Basic and acidic residues" evidence="6">
    <location>
        <begin position="277"/>
        <end position="291"/>
    </location>
</feature>
<evidence type="ECO:0000259" key="7">
    <source>
        <dbReference type="Pfam" id="PF09468"/>
    </source>
</evidence>
<protein>
    <recommendedName>
        <fullName evidence="2">Ribonuclease H2 subunit B</fullName>
    </recommendedName>
    <alternativeName>
        <fullName evidence="5">Ribonuclease HI subunit B</fullName>
    </alternativeName>
</protein>
<dbReference type="GO" id="GO:0006401">
    <property type="term" value="P:RNA catabolic process"/>
    <property type="evidence" value="ECO:0007669"/>
    <property type="project" value="TreeGrafter"/>
</dbReference>
<evidence type="ECO:0000313" key="10">
    <source>
        <dbReference type="Proteomes" id="UP000250043"/>
    </source>
</evidence>
<evidence type="ECO:0000256" key="3">
    <source>
        <dbReference type="ARBA" id="ARBA00023242"/>
    </source>
</evidence>
<dbReference type="AlphaFoldDB" id="A0A8E2DT67"/>
<dbReference type="Pfam" id="PF17745">
    <property type="entry name" value="Ydr279_N"/>
    <property type="match status" value="1"/>
</dbReference>
<feature type="domain" description="Ribonuclease H2 subunit B wHTH" evidence="7">
    <location>
        <begin position="99"/>
        <end position="246"/>
    </location>
</feature>
<evidence type="ECO:0000313" key="9">
    <source>
        <dbReference type="EMBL" id="OCH95159.1"/>
    </source>
</evidence>
<dbReference type="GO" id="GO:0032299">
    <property type="term" value="C:ribonuclease H2 complex"/>
    <property type="evidence" value="ECO:0007669"/>
    <property type="project" value="InterPro"/>
</dbReference>
<dbReference type="InterPro" id="IPR041195">
    <property type="entry name" value="Rnh202_N"/>
</dbReference>
<gene>
    <name evidence="9" type="ORF">OBBRIDRAFT_816783</name>
</gene>
<evidence type="ECO:0000259" key="8">
    <source>
        <dbReference type="Pfam" id="PF17745"/>
    </source>
</evidence>
<evidence type="ECO:0000256" key="5">
    <source>
        <dbReference type="ARBA" id="ARBA00033464"/>
    </source>
</evidence>
<organism evidence="9 10">
    <name type="scientific">Obba rivulosa</name>
    <dbReference type="NCBI Taxonomy" id="1052685"/>
    <lineage>
        <taxon>Eukaryota</taxon>
        <taxon>Fungi</taxon>
        <taxon>Dikarya</taxon>
        <taxon>Basidiomycota</taxon>
        <taxon>Agaricomycotina</taxon>
        <taxon>Agaricomycetes</taxon>
        <taxon>Polyporales</taxon>
        <taxon>Gelatoporiaceae</taxon>
        <taxon>Obba</taxon>
    </lineage>
</organism>
<dbReference type="Gene3D" id="1.10.20.120">
    <property type="match status" value="1"/>
</dbReference>
<dbReference type="CDD" id="cd09270">
    <property type="entry name" value="RNase_H2-B"/>
    <property type="match status" value="1"/>
</dbReference>
<name>A0A8E2DT67_9APHY</name>
<keyword evidence="3" id="KW-0539">Nucleus</keyword>